<proteinExistence type="predicted"/>
<sequence length="650" mass="74698">MEPFLPNEPECHNCTKLKAKVGKLQKKVSYLTKRRQELISRTEKNVENDEDETDVSDSEVCSDTRTTDTLDSLEETDVSDDDDVDWEINLEDDVDSSASDDENNTVPKNLVRVSEGTKPGDEPKFVIFYNMLVAIFQHFCFHCKWDKPSVEVHRIGTMASVTQKCNHCGKVYCWKSQPSMFTKHPAGNIMLSFGIMASGAKISQTLLMFKHMGLSAISPRTYYYHQKRFHFPSLLRHWKTYQASLLGELKEIEKPAWSGDGRFDSMGHSAKYGVYTMYSNSISKLVHFELFQANQSGSSNAMELDGAKQCFKFITEKGLKVSSFISDRHLGVAKWIRETHPDVQHYNDLWHVNKSLKKKLFDASKEKGNEAIQLWMKAISRSTRQGFGEMIVAKWVSLIRHISNKHKDHPDELYTECAHGEVEPRAWIPVGTSTHDRLSMILLDTKRLADIKKLSCDGQTSCLEGFHLTLNHWHPKMQHFSWLGTYCRHILAILHFNENLNREKRKTAGGASYYNVVFPKFKLGEEVVREVAIHPTYSYVDEIKNILFTKEKKELQKTIDVYVKKVPESLTSQFTNRRTRKEAIDMQKKRRSMKTLLHPPLPEQQEQQEKIKQAAAEAAAAEAAAKQKKKTPHCRKCKKPMKGHPRGHCN</sequence>
<feature type="compositionally biased region" description="Basic residues" evidence="1">
    <location>
        <begin position="626"/>
        <end position="650"/>
    </location>
</feature>
<dbReference type="PANTHER" id="PTHR31751:SF42">
    <property type="entry name" value="PROTEIN CBG10204"/>
    <property type="match status" value="1"/>
</dbReference>
<dbReference type="AlphaFoldDB" id="A0A6S7H7V8"/>
<protein>
    <submittedName>
        <fullName evidence="2">Uncharacterized protein</fullName>
    </submittedName>
</protein>
<comment type="caution">
    <text evidence="2">The sequence shown here is derived from an EMBL/GenBank/DDBJ whole genome shotgun (WGS) entry which is preliminary data.</text>
</comment>
<dbReference type="PANTHER" id="PTHR31751">
    <property type="entry name" value="SI:CH211-108C17.2-RELATED-RELATED"/>
    <property type="match status" value="1"/>
</dbReference>
<dbReference type="OrthoDB" id="5981002at2759"/>
<feature type="compositionally biased region" description="Low complexity" evidence="1">
    <location>
        <begin position="58"/>
        <end position="70"/>
    </location>
</feature>
<evidence type="ECO:0000256" key="1">
    <source>
        <dbReference type="SAM" id="MobiDB-lite"/>
    </source>
</evidence>
<evidence type="ECO:0000313" key="2">
    <source>
        <dbReference type="EMBL" id="CAB3992141.1"/>
    </source>
</evidence>
<feature type="region of interest" description="Disordered" evidence="1">
    <location>
        <begin position="616"/>
        <end position="650"/>
    </location>
</feature>
<gene>
    <name evidence="2" type="ORF">PACLA_8A018941</name>
</gene>
<dbReference type="EMBL" id="CACRXK020001987">
    <property type="protein sequence ID" value="CAB3992141.1"/>
    <property type="molecule type" value="Genomic_DNA"/>
</dbReference>
<feature type="region of interest" description="Disordered" evidence="1">
    <location>
        <begin position="42"/>
        <end position="115"/>
    </location>
</feature>
<dbReference type="Proteomes" id="UP001152795">
    <property type="component" value="Unassembled WGS sequence"/>
</dbReference>
<evidence type="ECO:0000313" key="3">
    <source>
        <dbReference type="Proteomes" id="UP001152795"/>
    </source>
</evidence>
<organism evidence="2 3">
    <name type="scientific">Paramuricea clavata</name>
    <name type="common">Red gorgonian</name>
    <name type="synonym">Violescent sea-whip</name>
    <dbReference type="NCBI Taxonomy" id="317549"/>
    <lineage>
        <taxon>Eukaryota</taxon>
        <taxon>Metazoa</taxon>
        <taxon>Cnidaria</taxon>
        <taxon>Anthozoa</taxon>
        <taxon>Octocorallia</taxon>
        <taxon>Malacalcyonacea</taxon>
        <taxon>Plexauridae</taxon>
        <taxon>Paramuricea</taxon>
    </lineage>
</organism>
<keyword evidence="3" id="KW-1185">Reference proteome</keyword>
<name>A0A6S7H7V8_PARCT</name>
<reference evidence="2" key="1">
    <citation type="submission" date="2020-04" db="EMBL/GenBank/DDBJ databases">
        <authorList>
            <person name="Alioto T."/>
            <person name="Alioto T."/>
            <person name="Gomez Garrido J."/>
        </authorList>
    </citation>
    <scope>NUCLEOTIDE SEQUENCE</scope>
    <source>
        <strain evidence="2">A484AB</strain>
    </source>
</reference>
<feature type="compositionally biased region" description="Acidic residues" evidence="1">
    <location>
        <begin position="48"/>
        <end position="57"/>
    </location>
</feature>
<feature type="compositionally biased region" description="Acidic residues" evidence="1">
    <location>
        <begin position="71"/>
        <end position="103"/>
    </location>
</feature>
<accession>A0A6S7H7V8</accession>